<feature type="signal peptide" evidence="1">
    <location>
        <begin position="1"/>
        <end position="18"/>
    </location>
</feature>
<proteinExistence type="predicted"/>
<feature type="chain" id="PRO_5023891107" evidence="1">
    <location>
        <begin position="19"/>
        <end position="286"/>
    </location>
</feature>
<dbReference type="OrthoDB" id="6654917at2"/>
<evidence type="ECO:0000313" key="3">
    <source>
        <dbReference type="Proteomes" id="UP000326509"/>
    </source>
</evidence>
<organism evidence="2 3">
    <name type="scientific">Patiriisocius marinus</name>
    <dbReference type="NCBI Taxonomy" id="1397112"/>
    <lineage>
        <taxon>Bacteria</taxon>
        <taxon>Pseudomonadati</taxon>
        <taxon>Bacteroidota</taxon>
        <taxon>Flavobacteriia</taxon>
        <taxon>Flavobacteriales</taxon>
        <taxon>Flavobacteriaceae</taxon>
        <taxon>Patiriisocius</taxon>
    </lineage>
</organism>
<keyword evidence="1" id="KW-0732">Signal</keyword>
<dbReference type="AlphaFoldDB" id="A0A5J4IX38"/>
<protein>
    <submittedName>
        <fullName evidence="2">Uncharacterized protein</fullName>
    </submittedName>
</protein>
<evidence type="ECO:0000313" key="2">
    <source>
        <dbReference type="EMBL" id="GER59524.1"/>
    </source>
</evidence>
<sequence>MKSLFFSVITLVTLSLMAQNNEIEGTYYESSGNPEGGTTFIVMPNHTFVVAYFGGFQKGTWEATDNYYTFTYHSEPKFVLYGRKNPTLRDSVFINFSVEANLKYAVRINATKNKSFNPIFNDGANCFSYPYRYNQTEPVKTIDAYAPAIVEYYLGEPQGSSELYSYAIEHDYNEYLLTGLPSTYSNGGSFKAVFENNELILGEGKSIKKSGELKDISEEDLLFITAHTENEILPKVLEYGNEFFPYFDETNQSNLIPFTRIEAIRSIPKFPLQINKKSLFIVTCED</sequence>
<evidence type="ECO:0000256" key="1">
    <source>
        <dbReference type="SAM" id="SignalP"/>
    </source>
</evidence>
<reference evidence="2 3" key="1">
    <citation type="submission" date="2019-08" db="EMBL/GenBank/DDBJ databases">
        <title>Draft genome sequence of Ulvibacter marinus type strain NBRC 109484.</title>
        <authorList>
            <person name="Kawano K."/>
            <person name="Ushijima N."/>
            <person name="Kihara M."/>
            <person name="Itoh H."/>
        </authorList>
    </citation>
    <scope>NUCLEOTIDE SEQUENCE [LARGE SCALE GENOMIC DNA]</scope>
    <source>
        <strain evidence="2 3">NBRC 109484</strain>
    </source>
</reference>
<dbReference type="Proteomes" id="UP000326509">
    <property type="component" value="Unassembled WGS sequence"/>
</dbReference>
<keyword evidence="3" id="KW-1185">Reference proteome</keyword>
<dbReference type="EMBL" id="BKCG01000003">
    <property type="protein sequence ID" value="GER59524.1"/>
    <property type="molecule type" value="Genomic_DNA"/>
</dbReference>
<dbReference type="RefSeq" id="WP_151673893.1">
    <property type="nucleotide sequence ID" value="NZ_BKCG01000003.1"/>
</dbReference>
<gene>
    <name evidence="2" type="ORF">ULMA_16320</name>
</gene>
<name>A0A5J4IX38_9FLAO</name>
<comment type="caution">
    <text evidence="2">The sequence shown here is derived from an EMBL/GenBank/DDBJ whole genome shotgun (WGS) entry which is preliminary data.</text>
</comment>
<accession>A0A5J4IX38</accession>